<evidence type="ECO:0000256" key="15">
    <source>
        <dbReference type="ARBA" id="ARBA00082439"/>
    </source>
</evidence>
<feature type="compositionally biased region" description="Basic and acidic residues" evidence="17">
    <location>
        <begin position="1032"/>
        <end position="1068"/>
    </location>
</feature>
<evidence type="ECO:0000256" key="5">
    <source>
        <dbReference type="ARBA" id="ARBA00022782"/>
    </source>
</evidence>
<evidence type="ECO:0000259" key="18">
    <source>
        <dbReference type="PROSITE" id="PS50105"/>
    </source>
</evidence>
<dbReference type="PROSITE" id="PS50106">
    <property type="entry name" value="PDZ"/>
    <property type="match status" value="1"/>
</dbReference>
<dbReference type="AlphaFoldDB" id="A0A6I9Y7Q7"/>
<dbReference type="Gene3D" id="1.10.150.50">
    <property type="entry name" value="Transcription Factor, Ets-1"/>
    <property type="match status" value="1"/>
</dbReference>
<evidence type="ECO:0000256" key="3">
    <source>
        <dbReference type="ARBA" id="ARBA00022490"/>
    </source>
</evidence>
<gene>
    <name evidence="21" type="primary">PPP1R9A</name>
</gene>
<dbReference type="Gene3D" id="2.30.42.10">
    <property type="match status" value="1"/>
</dbReference>
<dbReference type="FunFam" id="2.30.42.10:FF:000010">
    <property type="entry name" value="Neurabin-1 isoform 1"/>
    <property type="match status" value="1"/>
</dbReference>
<dbReference type="SMART" id="SM00228">
    <property type="entry name" value="PDZ"/>
    <property type="match status" value="1"/>
</dbReference>
<dbReference type="RefSeq" id="XP_013915595.1">
    <property type="nucleotide sequence ID" value="XM_014060120.1"/>
</dbReference>
<feature type="region of interest" description="Disordered" evidence="17">
    <location>
        <begin position="129"/>
        <end position="184"/>
    </location>
</feature>
<dbReference type="GeneID" id="106543992"/>
<dbReference type="CDD" id="cd09512">
    <property type="entry name" value="SAM_Neurabin-like"/>
    <property type="match status" value="1"/>
</dbReference>
<sequence length="1078" mass="122173">MKSECSGEKPTIRSASPHRNSYRAQFQALRKNFDEEQETVEAASQQTRGRNYGSNVSRIKKIFMQMGAEPSENAEERAKVRRSLVLSEGRNKPIEFVEKADGTVIQLEASISERISIFDTLYDESSKFTETRKGIKRNKTQPSKHCSPKKEKTASADEDDLYSFKSSKGSSLEDSMDSSSSKAEIVPPTVSQLAVLEKNDSQKDVVVSEKESSEEFTVTGHYPLNLSAVNNDLSPTVGNLDSFSPLKDTSAWPLSKQNTCSVSLENSPHTLILVNEKSKSTFPDLKTSETQIKSACFSTSGPSESLKQEMVVDRCDKQDLGETKNEAETDSKASSLQKEIVDGAEKIEMPVSPVIIDDSTFHVASFSVEDRSEREVQKEQADFQSSQGNYKVHKIESIYSFDWGKDETEEDDQEDSDDNSGSDHDKSFEVRGLSEEEEIPPARKIMFSTAPIKVFKTYSDEEYDRKNETVDPILSSAEYELEKRVEKLDVFPVDIEKDEQGFGISIIGMGIGMDTGYEKLGIFIKTITADGPAEKDGRIRLNDQIIEVGGVNMVGVSQDFASAVLRCAKGRVRFIIGREKAGQVSEVGKLIKQTIEYDQRQRAHHYAHFEAEEEFDEETEEYATDEDEDEDDFEANYPKDQENIHFFESPENDDTLSPEELTTMTEKFKELQVQYTVKGSEVKQLKRKLQIAENEKIRWQVEKNILQQNIKESNENMVKIEAYWTEAQTLCQSVNGHLKESQEQYKALEKKYNKAKKLIKEFQQKELEYMQYHDDDKKKIEDLEKAHFLEVQNLKAQIRELEAEVLRLLRQNESQLNNNNNAFEQQTSVGESSEGNETENLDGTKISGLDTLVQDFNEAVPETERLDSKALKTRLQLSVKNKRSLPTRTRLCDSISSTDGEDSLERKNINLNDDFSPSSTSSADLSGLGTGQKTPGFSHSTIVSSNEILDDGQSPKHSHFPTCAVSEWSVQQVSNWLKSLNLEHYISEFTAHNINGECLLQLDGSKLKFLGMTSSQERAVIKKKIKEMKANLEKARKAQEKMEKQREKLRKKENDQFQRKCRKLEKQSSEPIQGANEQ</sequence>
<evidence type="ECO:0000256" key="2">
    <source>
        <dbReference type="ARBA" id="ARBA00022473"/>
    </source>
</evidence>
<dbReference type="PANTHER" id="PTHR16154">
    <property type="entry name" value="NEURABIN"/>
    <property type="match status" value="1"/>
</dbReference>
<dbReference type="Pfam" id="PF07647">
    <property type="entry name" value="SAM_2"/>
    <property type="match status" value="1"/>
</dbReference>
<feature type="coiled-coil region" evidence="16">
    <location>
        <begin position="675"/>
        <end position="826"/>
    </location>
</feature>
<keyword evidence="6" id="KW-0524">Neurogenesis</keyword>
<feature type="region of interest" description="Disordered" evidence="17">
    <location>
        <begin position="403"/>
        <end position="440"/>
    </location>
</feature>
<keyword evidence="7" id="KW-0770">Synapse</keyword>
<feature type="region of interest" description="Disordered" evidence="17">
    <location>
        <begin position="1032"/>
        <end position="1078"/>
    </location>
</feature>
<dbReference type="Proteomes" id="UP000504617">
    <property type="component" value="Unplaced"/>
</dbReference>
<organism evidence="20 21">
    <name type="scientific">Thamnophis sirtalis</name>
    <dbReference type="NCBI Taxonomy" id="35019"/>
    <lineage>
        <taxon>Eukaryota</taxon>
        <taxon>Metazoa</taxon>
        <taxon>Chordata</taxon>
        <taxon>Craniata</taxon>
        <taxon>Vertebrata</taxon>
        <taxon>Euteleostomi</taxon>
        <taxon>Lepidosauria</taxon>
        <taxon>Squamata</taxon>
        <taxon>Bifurcata</taxon>
        <taxon>Unidentata</taxon>
        <taxon>Episquamata</taxon>
        <taxon>Toxicofera</taxon>
        <taxon>Serpentes</taxon>
        <taxon>Colubroidea</taxon>
        <taxon>Colubridae</taxon>
        <taxon>Natricinae</taxon>
        <taxon>Thamnophis</taxon>
    </lineage>
</organism>
<feature type="region of interest" description="Disordered" evidence="17">
    <location>
        <begin position="826"/>
        <end position="846"/>
    </location>
</feature>
<feature type="region of interest" description="Disordered" evidence="17">
    <location>
        <begin position="1"/>
        <end position="21"/>
    </location>
</feature>
<keyword evidence="3" id="KW-0963">Cytoplasm</keyword>
<dbReference type="PANTHER" id="PTHR16154:SF28">
    <property type="entry name" value="STERILE ALPHA MOTIF DOMAIN-CONTAINING PROTEIN 14"/>
    <property type="match status" value="1"/>
</dbReference>
<evidence type="ECO:0000256" key="9">
    <source>
        <dbReference type="ARBA" id="ARBA00023203"/>
    </source>
</evidence>
<dbReference type="GO" id="GO:0014069">
    <property type="term" value="C:postsynaptic density"/>
    <property type="evidence" value="ECO:0007669"/>
    <property type="project" value="TreeGrafter"/>
</dbReference>
<evidence type="ECO:0000256" key="8">
    <source>
        <dbReference type="ARBA" id="ARBA00023054"/>
    </source>
</evidence>
<evidence type="ECO:0000256" key="4">
    <source>
        <dbReference type="ARBA" id="ARBA00022553"/>
    </source>
</evidence>
<feature type="compositionally biased region" description="Basic and acidic residues" evidence="17">
    <location>
        <begin position="421"/>
        <end position="434"/>
    </location>
</feature>
<dbReference type="GO" id="GO:0019722">
    <property type="term" value="P:calcium-mediated signaling"/>
    <property type="evidence" value="ECO:0007669"/>
    <property type="project" value="TreeGrafter"/>
</dbReference>
<dbReference type="GO" id="GO:0051015">
    <property type="term" value="F:actin filament binding"/>
    <property type="evidence" value="ECO:0007669"/>
    <property type="project" value="TreeGrafter"/>
</dbReference>
<evidence type="ECO:0000256" key="7">
    <source>
        <dbReference type="ARBA" id="ARBA00023018"/>
    </source>
</evidence>
<dbReference type="GO" id="GO:0030425">
    <property type="term" value="C:dendrite"/>
    <property type="evidence" value="ECO:0007669"/>
    <property type="project" value="TreeGrafter"/>
</dbReference>
<feature type="compositionally biased region" description="Polar residues" evidence="17">
    <location>
        <begin position="931"/>
        <end position="940"/>
    </location>
</feature>
<evidence type="ECO:0000256" key="17">
    <source>
        <dbReference type="SAM" id="MobiDB-lite"/>
    </source>
</evidence>
<evidence type="ECO:0000256" key="13">
    <source>
        <dbReference type="ARBA" id="ARBA00076637"/>
    </source>
</evidence>
<dbReference type="InterPro" id="IPR040645">
    <property type="entry name" value="Neurabin-1/2_PDZ"/>
</dbReference>
<keyword evidence="9" id="KW-0009">Actin-binding</keyword>
<dbReference type="GO" id="GO:0007015">
    <property type="term" value="P:actin filament organization"/>
    <property type="evidence" value="ECO:0007669"/>
    <property type="project" value="TreeGrafter"/>
</dbReference>
<evidence type="ECO:0000313" key="20">
    <source>
        <dbReference type="Proteomes" id="UP000504617"/>
    </source>
</evidence>
<dbReference type="InterPro" id="IPR036034">
    <property type="entry name" value="PDZ_sf"/>
</dbReference>
<evidence type="ECO:0000259" key="19">
    <source>
        <dbReference type="PROSITE" id="PS50106"/>
    </source>
</evidence>
<dbReference type="GO" id="GO:0031175">
    <property type="term" value="P:neuron projection development"/>
    <property type="evidence" value="ECO:0007669"/>
    <property type="project" value="TreeGrafter"/>
</dbReference>
<dbReference type="SUPFAM" id="SSF47769">
    <property type="entry name" value="SAM/Pointed domain"/>
    <property type="match status" value="1"/>
</dbReference>
<feature type="compositionally biased region" description="Basic and acidic residues" evidence="17">
    <location>
        <begin position="1"/>
        <end position="11"/>
    </location>
</feature>
<evidence type="ECO:0000256" key="16">
    <source>
        <dbReference type="SAM" id="Coils"/>
    </source>
</evidence>
<protein>
    <recommendedName>
        <fullName evidence="12">Neurabin-1</fullName>
    </recommendedName>
    <alternativeName>
        <fullName evidence="14">Neurabin-I</fullName>
    </alternativeName>
    <alternativeName>
        <fullName evidence="13">Neural tissue-specific F-actin-binding protein I</fullName>
    </alternativeName>
    <alternativeName>
        <fullName evidence="15">Protein phosphatase 1 regulatory subunit 9A</fullName>
    </alternativeName>
</protein>
<feature type="compositionally biased region" description="Polar residues" evidence="17">
    <location>
        <begin position="909"/>
        <end position="924"/>
    </location>
</feature>
<dbReference type="Pfam" id="PF17817">
    <property type="entry name" value="PDZ_5"/>
    <property type="match status" value="1"/>
</dbReference>
<evidence type="ECO:0000256" key="6">
    <source>
        <dbReference type="ARBA" id="ARBA00022902"/>
    </source>
</evidence>
<dbReference type="InterPro" id="IPR013761">
    <property type="entry name" value="SAM/pointed_sf"/>
</dbReference>
<evidence type="ECO:0000256" key="12">
    <source>
        <dbReference type="ARBA" id="ARBA00067399"/>
    </source>
</evidence>
<comment type="subcellular location">
    <subcellularLocation>
        <location evidence="1">Cytoplasm</location>
        <location evidence="1">Cytoskeleton</location>
    </subcellularLocation>
    <subcellularLocation>
        <location evidence="11">Synapse</location>
    </subcellularLocation>
</comment>
<dbReference type="GO" id="GO:0005737">
    <property type="term" value="C:cytoplasm"/>
    <property type="evidence" value="ECO:0007669"/>
    <property type="project" value="TreeGrafter"/>
</dbReference>
<evidence type="ECO:0000313" key="21">
    <source>
        <dbReference type="RefSeq" id="XP_013915595.1"/>
    </source>
</evidence>
<dbReference type="OrthoDB" id="62701at2759"/>
<keyword evidence="8 16" id="KW-0175">Coiled coil</keyword>
<dbReference type="InterPro" id="IPR043446">
    <property type="entry name" value="Neurabin-like"/>
</dbReference>
<keyword evidence="10" id="KW-0206">Cytoskeleton</keyword>
<dbReference type="GO" id="GO:0015629">
    <property type="term" value="C:actin cytoskeleton"/>
    <property type="evidence" value="ECO:0007669"/>
    <property type="project" value="TreeGrafter"/>
</dbReference>
<reference evidence="21" key="1">
    <citation type="submission" date="2025-08" db="UniProtKB">
        <authorList>
            <consortium name="RefSeq"/>
        </authorList>
    </citation>
    <scope>IDENTIFICATION</scope>
    <source>
        <tissue evidence="21">Skeletal muscle</tissue>
    </source>
</reference>
<accession>A0A6I9Y7Q7</accession>
<feature type="domain" description="SAM" evidence="18">
    <location>
        <begin position="968"/>
        <end position="1031"/>
    </location>
</feature>
<dbReference type="CTD" id="55607"/>
<keyword evidence="20" id="KW-1185">Reference proteome</keyword>
<feature type="region of interest" description="Disordered" evidence="17">
    <location>
        <begin position="891"/>
        <end position="940"/>
    </location>
</feature>
<feature type="compositionally biased region" description="Acidic residues" evidence="17">
    <location>
        <begin position="407"/>
        <end position="420"/>
    </location>
</feature>
<dbReference type="PROSITE" id="PS50105">
    <property type="entry name" value="SAM_DOMAIN"/>
    <property type="match status" value="1"/>
</dbReference>
<evidence type="ECO:0000256" key="10">
    <source>
        <dbReference type="ARBA" id="ARBA00023212"/>
    </source>
</evidence>
<dbReference type="InterPro" id="IPR001660">
    <property type="entry name" value="SAM"/>
</dbReference>
<dbReference type="SMART" id="SM00454">
    <property type="entry name" value="SAM"/>
    <property type="match status" value="1"/>
</dbReference>
<dbReference type="SUPFAM" id="SSF50156">
    <property type="entry name" value="PDZ domain-like"/>
    <property type="match status" value="1"/>
</dbReference>
<feature type="compositionally biased region" description="Polar residues" evidence="17">
    <location>
        <begin position="1069"/>
        <end position="1078"/>
    </location>
</feature>
<proteinExistence type="predicted"/>
<feature type="compositionally biased region" description="Low complexity" evidence="17">
    <location>
        <begin position="163"/>
        <end position="182"/>
    </location>
</feature>
<keyword evidence="2" id="KW-0217">Developmental protein</keyword>
<dbReference type="InterPro" id="IPR001478">
    <property type="entry name" value="PDZ"/>
</dbReference>
<keyword evidence="5" id="KW-0221">Differentiation</keyword>
<evidence type="ECO:0000256" key="14">
    <source>
        <dbReference type="ARBA" id="ARBA00077125"/>
    </source>
</evidence>
<evidence type="ECO:0000256" key="11">
    <source>
        <dbReference type="ARBA" id="ARBA00034103"/>
    </source>
</evidence>
<dbReference type="Pfam" id="PF00595">
    <property type="entry name" value="PDZ"/>
    <property type="match status" value="1"/>
</dbReference>
<evidence type="ECO:0000256" key="1">
    <source>
        <dbReference type="ARBA" id="ARBA00004245"/>
    </source>
</evidence>
<dbReference type="FunFam" id="1.10.150.50:FF:000008">
    <property type="entry name" value="Neurabin-1 isoform 1-like protein"/>
    <property type="match status" value="1"/>
</dbReference>
<name>A0A6I9Y7Q7_9SAUR</name>
<feature type="domain" description="PDZ" evidence="19">
    <location>
        <begin position="492"/>
        <end position="580"/>
    </location>
</feature>
<keyword evidence="4" id="KW-0597">Phosphoprotein</keyword>